<dbReference type="AlphaFoldDB" id="A0A8X6L968"/>
<reference evidence="1" key="1">
    <citation type="submission" date="2020-07" db="EMBL/GenBank/DDBJ databases">
        <title>Multicomponent nature underlies the extraordinary mechanical properties of spider dragline silk.</title>
        <authorList>
            <person name="Kono N."/>
            <person name="Nakamura H."/>
            <person name="Mori M."/>
            <person name="Yoshida Y."/>
            <person name="Ohtoshi R."/>
            <person name="Malay A.D."/>
            <person name="Moran D.A.P."/>
            <person name="Tomita M."/>
            <person name="Numata K."/>
            <person name="Arakawa K."/>
        </authorList>
    </citation>
    <scope>NUCLEOTIDE SEQUENCE</scope>
</reference>
<evidence type="ECO:0000313" key="1">
    <source>
        <dbReference type="EMBL" id="GFQ98448.1"/>
    </source>
</evidence>
<sequence length="89" mass="10426">MLQQVSEMDCKILARNGLQDLPTDTWVRVGSRWFFCDELTCPSEFEYIKLPEFNCLTEFPPQSDLDFLQPYIDKQFHQFVSLANRAADS</sequence>
<keyword evidence="2" id="KW-1185">Reference proteome</keyword>
<organism evidence="1 2">
    <name type="scientific">Trichonephila clavata</name>
    <name type="common">Joro spider</name>
    <name type="synonym">Nephila clavata</name>
    <dbReference type="NCBI Taxonomy" id="2740835"/>
    <lineage>
        <taxon>Eukaryota</taxon>
        <taxon>Metazoa</taxon>
        <taxon>Ecdysozoa</taxon>
        <taxon>Arthropoda</taxon>
        <taxon>Chelicerata</taxon>
        <taxon>Arachnida</taxon>
        <taxon>Araneae</taxon>
        <taxon>Araneomorphae</taxon>
        <taxon>Entelegynae</taxon>
        <taxon>Araneoidea</taxon>
        <taxon>Nephilidae</taxon>
        <taxon>Trichonephila</taxon>
    </lineage>
</organism>
<comment type="caution">
    <text evidence="1">The sequence shown here is derived from an EMBL/GenBank/DDBJ whole genome shotgun (WGS) entry which is preliminary data.</text>
</comment>
<name>A0A8X6L968_TRICU</name>
<dbReference type="EMBL" id="BMAO01024886">
    <property type="protein sequence ID" value="GFQ98448.1"/>
    <property type="molecule type" value="Genomic_DNA"/>
</dbReference>
<evidence type="ECO:0000313" key="2">
    <source>
        <dbReference type="Proteomes" id="UP000887116"/>
    </source>
</evidence>
<accession>A0A8X6L968</accession>
<protein>
    <submittedName>
        <fullName evidence="1">Uncharacterized protein</fullName>
    </submittedName>
</protein>
<dbReference type="Proteomes" id="UP000887116">
    <property type="component" value="Unassembled WGS sequence"/>
</dbReference>
<gene>
    <name evidence="1" type="ORF">TNCT_372821</name>
</gene>
<proteinExistence type="predicted"/>